<evidence type="ECO:0000259" key="2">
    <source>
        <dbReference type="Pfam" id="PF08445"/>
    </source>
</evidence>
<comment type="caution">
    <text evidence="3">The sequence shown here is derived from an EMBL/GenBank/DDBJ whole genome shotgun (WGS) entry which is preliminary data.</text>
</comment>
<dbReference type="Pfam" id="PF08445">
    <property type="entry name" value="FR47"/>
    <property type="match status" value="1"/>
</dbReference>
<evidence type="ECO:0000256" key="1">
    <source>
        <dbReference type="RuleBase" id="RU368002"/>
    </source>
</evidence>
<dbReference type="InterPro" id="IPR010313">
    <property type="entry name" value="Glycine_N-acyltransferase"/>
</dbReference>
<reference evidence="3 4" key="1">
    <citation type="submission" date="2021-06" db="EMBL/GenBank/DDBJ databases">
        <title>A haploid diamondback moth (Plutella xylostella L.) genome assembly resolves 31 chromosomes and identifies a diamide resistance mutation.</title>
        <authorList>
            <person name="Ward C.M."/>
            <person name="Perry K.D."/>
            <person name="Baker G."/>
            <person name="Powis K."/>
            <person name="Heckel D.G."/>
            <person name="Baxter S.W."/>
        </authorList>
    </citation>
    <scope>NUCLEOTIDE SEQUENCE [LARGE SCALE GENOMIC DNA]</scope>
    <source>
        <strain evidence="3 4">LV</strain>
        <tissue evidence="3">Single pupa</tissue>
    </source>
</reference>
<evidence type="ECO:0000313" key="4">
    <source>
        <dbReference type="Proteomes" id="UP000823941"/>
    </source>
</evidence>
<evidence type="ECO:0000313" key="3">
    <source>
        <dbReference type="EMBL" id="KAG7301336.1"/>
    </source>
</evidence>
<feature type="domain" description="GCN5-related N-acetyltransferase Rv2170-like" evidence="2">
    <location>
        <begin position="190"/>
        <end position="273"/>
    </location>
</feature>
<protein>
    <recommendedName>
        <fullName evidence="1">Glycine N-acyltransferase-like protein</fullName>
        <ecNumber evidence="1">2.3.1.-</ecNumber>
    </recommendedName>
</protein>
<sequence>MDPLVEISSKRWPEIRDSFDTRNPRDITGYYMMDIPLRHPELVDAFSIKVFCPYGLIENGAVLFIDKGALKEVVILAKNNNTEQLEKAIVNTKRIDWSEVLCVPWADAPVTRLMKRVCPKIGVKMIKSTATIRHVRSKDSEPFEDLEAPPGTYAAPLDVKHVDQVDRAWVFRYPTSPRFYRTLINNQLTYGLFSTDDHALLCWVTICEAGYLTHLFCEEQHRKKGYAEYLGKYVTNDQLRLGRDVFCYVVEDNLASMKLFRKLDYDVIGRGVWMYFTREDKVKENAGLV</sequence>
<name>A0ABQ7Q804_PLUXY</name>
<comment type="similarity">
    <text evidence="1">Belongs to the glycine N-acyltransferase family.</text>
</comment>
<dbReference type="Gene3D" id="3.40.630.30">
    <property type="match status" value="2"/>
</dbReference>
<dbReference type="SUPFAM" id="SSF55729">
    <property type="entry name" value="Acyl-CoA N-acyltransferases (Nat)"/>
    <property type="match status" value="1"/>
</dbReference>
<accession>A0ABQ7Q804</accession>
<dbReference type="Proteomes" id="UP000823941">
    <property type="component" value="Chromosome 19"/>
</dbReference>
<dbReference type="InterPro" id="IPR013653">
    <property type="entry name" value="GCN5-like_dom"/>
</dbReference>
<gene>
    <name evidence="3" type="ORF">JYU34_014269</name>
</gene>
<keyword evidence="1" id="KW-0012">Acyltransferase</keyword>
<dbReference type="InterPro" id="IPR016181">
    <property type="entry name" value="Acyl_CoA_acyltransferase"/>
</dbReference>
<proteinExistence type="inferred from homology"/>
<dbReference type="PANTHER" id="PTHR15298:SF1">
    <property type="entry name" value="GLYCINE N-ACYLTRANSFERASE-LIKE PROTEIN"/>
    <property type="match status" value="1"/>
</dbReference>
<dbReference type="EC" id="2.3.1.-" evidence="1"/>
<dbReference type="EMBL" id="JAHIBW010000019">
    <property type="protein sequence ID" value="KAG7301336.1"/>
    <property type="molecule type" value="Genomic_DNA"/>
</dbReference>
<organism evidence="3 4">
    <name type="scientific">Plutella xylostella</name>
    <name type="common">Diamondback moth</name>
    <name type="synonym">Plutella maculipennis</name>
    <dbReference type="NCBI Taxonomy" id="51655"/>
    <lineage>
        <taxon>Eukaryota</taxon>
        <taxon>Metazoa</taxon>
        <taxon>Ecdysozoa</taxon>
        <taxon>Arthropoda</taxon>
        <taxon>Hexapoda</taxon>
        <taxon>Insecta</taxon>
        <taxon>Pterygota</taxon>
        <taxon>Neoptera</taxon>
        <taxon>Endopterygota</taxon>
        <taxon>Lepidoptera</taxon>
        <taxon>Glossata</taxon>
        <taxon>Ditrysia</taxon>
        <taxon>Yponomeutoidea</taxon>
        <taxon>Plutellidae</taxon>
        <taxon>Plutella</taxon>
    </lineage>
</organism>
<keyword evidence="1" id="KW-0808">Transferase</keyword>
<dbReference type="PANTHER" id="PTHR15298">
    <property type="entry name" value="L-COA N-ACYLTRANSFERASE-RELATED"/>
    <property type="match status" value="1"/>
</dbReference>
<keyword evidence="4" id="KW-1185">Reference proteome</keyword>